<evidence type="ECO:0000256" key="1">
    <source>
        <dbReference type="SAM" id="MobiDB-lite"/>
    </source>
</evidence>
<protein>
    <recommendedName>
        <fullName evidence="5">DUF3068 domain-containing protein</fullName>
    </recommendedName>
</protein>
<dbReference type="EMBL" id="LT607751">
    <property type="protein sequence ID" value="SCG36449.1"/>
    <property type="molecule type" value="Genomic_DNA"/>
</dbReference>
<feature type="region of interest" description="Disordered" evidence="1">
    <location>
        <begin position="327"/>
        <end position="404"/>
    </location>
</feature>
<keyword evidence="2" id="KW-0812">Transmembrane</keyword>
<name>A0A1C5GRN6_9ACTN</name>
<keyword evidence="2" id="KW-1133">Transmembrane helix</keyword>
<organism evidence="3 4">
    <name type="scientific">Micromonospora siamensis</name>
    <dbReference type="NCBI Taxonomy" id="299152"/>
    <lineage>
        <taxon>Bacteria</taxon>
        <taxon>Bacillati</taxon>
        <taxon>Actinomycetota</taxon>
        <taxon>Actinomycetes</taxon>
        <taxon>Micromonosporales</taxon>
        <taxon>Micromonosporaceae</taxon>
        <taxon>Micromonospora</taxon>
    </lineage>
</organism>
<accession>A0A1C5GRN6</accession>
<evidence type="ECO:0000313" key="3">
    <source>
        <dbReference type="EMBL" id="SCG36449.1"/>
    </source>
</evidence>
<dbReference type="Pfam" id="PF11271">
    <property type="entry name" value="PorA"/>
    <property type="match status" value="1"/>
</dbReference>
<proteinExistence type="predicted"/>
<keyword evidence="2" id="KW-0472">Membrane</keyword>
<feature type="transmembrane region" description="Helical" evidence="2">
    <location>
        <begin position="299"/>
        <end position="321"/>
    </location>
</feature>
<keyword evidence="4" id="KW-1185">Reference proteome</keyword>
<reference evidence="3 4" key="1">
    <citation type="submission" date="2016-06" db="EMBL/GenBank/DDBJ databases">
        <authorList>
            <person name="Kjaerup R.B."/>
            <person name="Dalgaard T.S."/>
            <person name="Juul-Madsen H.R."/>
        </authorList>
    </citation>
    <scope>NUCLEOTIDE SEQUENCE [LARGE SCALE GENOMIC DNA]</scope>
    <source>
        <strain evidence="3 4">DSM 45097</strain>
    </source>
</reference>
<dbReference type="InterPro" id="IPR021424">
    <property type="entry name" value="PorA"/>
</dbReference>
<dbReference type="AlphaFoldDB" id="A0A1C5GRN6"/>
<evidence type="ECO:0000256" key="2">
    <source>
        <dbReference type="SAM" id="Phobius"/>
    </source>
</evidence>
<feature type="compositionally biased region" description="Basic and acidic residues" evidence="1">
    <location>
        <begin position="349"/>
        <end position="366"/>
    </location>
</feature>
<dbReference type="Proteomes" id="UP000198210">
    <property type="component" value="Chromosome I"/>
</dbReference>
<dbReference type="RefSeq" id="WP_088968890.1">
    <property type="nucleotide sequence ID" value="NZ_JBHLYF010000001.1"/>
</dbReference>
<sequence>MKLRVGAALFGLGVLLLVFAAGLPFYVAPAVTKLPYDLEPTKSVAEAKDARFLKITRVGESVSIEVPQATLLSNVEVIPKPDDTKDRLPKELKGDAVIWDVFQTVERADNEEVISQYSTELALYRISGAAAPWKEQWLNETGAKETPVGNVTYSGQIYKFPFGTGKRDYQVFDRDLKKALPAKFVGTETIKGVETYRFEQRIEDEVLATSENSLQALLGRFAPGATSGQVFYSNTRTLWVDPVTGSYVNVREQQRKELRPDTGTPTVLLDADFNYTDETVSRSAETVKDNRFKIGLISLWGPIVAGVLGLIALVAGVWLVTRPNGGAARHRADAPVTGPAAADPASTRVDQEPVRDEPVTEERPTERAGGPLSDEIPPASTNWKSDDEATVPVQRAGADESEKH</sequence>
<evidence type="ECO:0008006" key="5">
    <source>
        <dbReference type="Google" id="ProtNLM"/>
    </source>
</evidence>
<evidence type="ECO:0000313" key="4">
    <source>
        <dbReference type="Proteomes" id="UP000198210"/>
    </source>
</evidence>
<gene>
    <name evidence="3" type="ORF">GA0074704_0375</name>
</gene>